<evidence type="ECO:0000256" key="9">
    <source>
        <dbReference type="PIRSR" id="PIRSR600821-52"/>
    </source>
</evidence>
<dbReference type="Pfam" id="PF00842">
    <property type="entry name" value="Ala_racemase_C"/>
    <property type="match status" value="1"/>
</dbReference>
<dbReference type="NCBIfam" id="TIGR00492">
    <property type="entry name" value="alr"/>
    <property type="match status" value="1"/>
</dbReference>
<evidence type="ECO:0000256" key="3">
    <source>
        <dbReference type="ARBA" id="ARBA00007880"/>
    </source>
</evidence>
<evidence type="ECO:0000259" key="10">
    <source>
        <dbReference type="SMART" id="SM01005"/>
    </source>
</evidence>
<proteinExistence type="inferred from homology"/>
<evidence type="ECO:0000313" key="12">
    <source>
        <dbReference type="Proteomes" id="UP000192872"/>
    </source>
</evidence>
<feature type="active site" description="Proton acceptor; specific for D-alanine" evidence="7">
    <location>
        <position position="34"/>
    </location>
</feature>
<dbReference type="STRING" id="1827387.A4S15_13910"/>
<feature type="active site" description="Proton acceptor; specific for L-alanine" evidence="7">
    <location>
        <position position="247"/>
    </location>
</feature>
<protein>
    <recommendedName>
        <fullName evidence="4 7">Alanine racemase</fullName>
        <ecNumber evidence="4 7">5.1.1.1</ecNumber>
    </recommendedName>
</protein>
<evidence type="ECO:0000256" key="2">
    <source>
        <dbReference type="ARBA" id="ARBA00001933"/>
    </source>
</evidence>
<feature type="domain" description="Alanine racemase C-terminal" evidence="10">
    <location>
        <begin position="226"/>
        <end position="355"/>
    </location>
</feature>
<dbReference type="GO" id="GO:0030170">
    <property type="term" value="F:pyridoxal phosphate binding"/>
    <property type="evidence" value="ECO:0007669"/>
    <property type="project" value="UniProtKB-UniRule"/>
</dbReference>
<comment type="pathway">
    <text evidence="7">Amino-acid biosynthesis; D-alanine biosynthesis; D-alanine from L-alanine: step 1/1.</text>
</comment>
<accession>A0A1W9HRF2</accession>
<dbReference type="SUPFAM" id="SSF51419">
    <property type="entry name" value="PLP-binding barrel"/>
    <property type="match status" value="1"/>
</dbReference>
<reference evidence="11 12" key="1">
    <citation type="journal article" date="2017" name="Water Res.">
        <title>Comammox in drinking water systems.</title>
        <authorList>
            <person name="Wang Y."/>
            <person name="Ma L."/>
            <person name="Mao Y."/>
            <person name="Jiang X."/>
            <person name="Xia Y."/>
            <person name="Yu K."/>
            <person name="Li B."/>
            <person name="Zhang T."/>
        </authorList>
    </citation>
    <scope>NUCLEOTIDE SEQUENCE [LARGE SCALE GENOMIC DNA]</scope>
    <source>
        <strain evidence="11">SG_bin8</strain>
    </source>
</reference>
<comment type="function">
    <text evidence="7">Catalyzes the interconversion of L-alanine and D-alanine. May also act on other amino acids.</text>
</comment>
<comment type="similarity">
    <text evidence="3 7">Belongs to the alanine racemase family.</text>
</comment>
<comment type="caution">
    <text evidence="11">The sequence shown here is derived from an EMBL/GenBank/DDBJ whole genome shotgun (WGS) entry which is preliminary data.</text>
</comment>
<evidence type="ECO:0000256" key="7">
    <source>
        <dbReference type="HAMAP-Rule" id="MF_01201"/>
    </source>
</evidence>
<evidence type="ECO:0000313" key="11">
    <source>
        <dbReference type="EMBL" id="OQW49996.1"/>
    </source>
</evidence>
<dbReference type="HAMAP" id="MF_01201">
    <property type="entry name" value="Ala_racemase"/>
    <property type="match status" value="1"/>
</dbReference>
<dbReference type="PROSITE" id="PS00395">
    <property type="entry name" value="ALANINE_RACEMASE"/>
    <property type="match status" value="1"/>
</dbReference>
<evidence type="ECO:0000256" key="6">
    <source>
        <dbReference type="ARBA" id="ARBA00023235"/>
    </source>
</evidence>
<dbReference type="PANTHER" id="PTHR30511">
    <property type="entry name" value="ALANINE RACEMASE"/>
    <property type="match status" value="1"/>
</dbReference>
<keyword evidence="5 7" id="KW-0663">Pyridoxal phosphate</keyword>
<dbReference type="Gene3D" id="2.40.37.10">
    <property type="entry name" value="Lyase, Ornithine Decarboxylase, Chain A, domain 1"/>
    <property type="match status" value="1"/>
</dbReference>
<dbReference type="Gene3D" id="3.20.20.10">
    <property type="entry name" value="Alanine racemase"/>
    <property type="match status" value="1"/>
</dbReference>
<dbReference type="InterPro" id="IPR020622">
    <property type="entry name" value="Ala_racemase_pyridoxalP-BS"/>
</dbReference>
<dbReference type="EMBL" id="LWDL01000029">
    <property type="protein sequence ID" value="OQW49996.1"/>
    <property type="molecule type" value="Genomic_DNA"/>
</dbReference>
<dbReference type="UniPathway" id="UPA00042">
    <property type="reaction ID" value="UER00497"/>
</dbReference>
<dbReference type="SUPFAM" id="SSF50621">
    <property type="entry name" value="Alanine racemase C-terminal domain-like"/>
    <property type="match status" value="1"/>
</dbReference>
<comment type="cofactor">
    <cofactor evidence="2 7 8">
        <name>pyridoxal 5'-phosphate</name>
        <dbReference type="ChEBI" id="CHEBI:597326"/>
    </cofactor>
</comment>
<dbReference type="InterPro" id="IPR011079">
    <property type="entry name" value="Ala_racemase_C"/>
</dbReference>
<dbReference type="AlphaFoldDB" id="A0A1W9HRF2"/>
<feature type="modified residue" description="N6-(pyridoxal phosphate)lysine" evidence="7 8">
    <location>
        <position position="34"/>
    </location>
</feature>
<dbReference type="InterPro" id="IPR009006">
    <property type="entry name" value="Ala_racemase/Decarboxylase_C"/>
</dbReference>
<name>A0A1W9HRF2_9HYPH</name>
<dbReference type="PANTHER" id="PTHR30511:SF0">
    <property type="entry name" value="ALANINE RACEMASE, CATABOLIC-RELATED"/>
    <property type="match status" value="1"/>
</dbReference>
<dbReference type="InterPro" id="IPR029066">
    <property type="entry name" value="PLP-binding_barrel"/>
</dbReference>
<dbReference type="SMART" id="SM01005">
    <property type="entry name" value="Ala_racemase_C"/>
    <property type="match status" value="1"/>
</dbReference>
<dbReference type="InterPro" id="IPR001608">
    <property type="entry name" value="Ala_racemase_N"/>
</dbReference>
<evidence type="ECO:0000256" key="5">
    <source>
        <dbReference type="ARBA" id="ARBA00022898"/>
    </source>
</evidence>
<dbReference type="CDD" id="cd00430">
    <property type="entry name" value="PLPDE_III_AR"/>
    <property type="match status" value="1"/>
</dbReference>
<dbReference type="GO" id="GO:0008784">
    <property type="term" value="F:alanine racemase activity"/>
    <property type="evidence" value="ECO:0007669"/>
    <property type="project" value="UniProtKB-UniRule"/>
</dbReference>
<gene>
    <name evidence="11" type="primary">alr</name>
    <name evidence="11" type="ORF">A4S15_13910</name>
</gene>
<dbReference type="PRINTS" id="PR00992">
    <property type="entry name" value="ALARACEMASE"/>
</dbReference>
<dbReference type="InterPro" id="IPR000821">
    <property type="entry name" value="Ala_racemase"/>
</dbReference>
<dbReference type="Proteomes" id="UP000192872">
    <property type="component" value="Unassembled WGS sequence"/>
</dbReference>
<organism evidence="11 12">
    <name type="scientific">Candidatus Raskinella chloraquaticus</name>
    <dbReference type="NCBI Taxonomy" id="1951219"/>
    <lineage>
        <taxon>Bacteria</taxon>
        <taxon>Pseudomonadati</taxon>
        <taxon>Pseudomonadota</taxon>
        <taxon>Alphaproteobacteria</taxon>
        <taxon>Hyphomicrobiales</taxon>
        <taxon>Phreatobacteraceae</taxon>
        <taxon>Candidatus Raskinella</taxon>
    </lineage>
</organism>
<evidence type="ECO:0000256" key="4">
    <source>
        <dbReference type="ARBA" id="ARBA00013089"/>
    </source>
</evidence>
<keyword evidence="6 7" id="KW-0413">Isomerase</keyword>
<comment type="catalytic activity">
    <reaction evidence="1 7">
        <text>L-alanine = D-alanine</text>
        <dbReference type="Rhea" id="RHEA:20249"/>
        <dbReference type="ChEBI" id="CHEBI:57416"/>
        <dbReference type="ChEBI" id="CHEBI:57972"/>
        <dbReference type="EC" id="5.1.1.1"/>
    </reaction>
</comment>
<evidence type="ECO:0000256" key="1">
    <source>
        <dbReference type="ARBA" id="ARBA00000316"/>
    </source>
</evidence>
<dbReference type="GO" id="GO:0030632">
    <property type="term" value="P:D-alanine biosynthetic process"/>
    <property type="evidence" value="ECO:0007669"/>
    <property type="project" value="UniProtKB-UniRule"/>
</dbReference>
<feature type="binding site" evidence="7 9">
    <location>
        <position position="129"/>
    </location>
    <ligand>
        <name>substrate</name>
    </ligand>
</feature>
<sequence>MHGGRLTIDLKALADNWRQLARRAGPAETAAAVKADAYGLGIEAVVPALLNAGCRSFFVAHFSEALRVRALAPDAVIYVLNGLPPHGCSAFHTLDLRPVLGSLDEVAEWLAHSPEDAPAALHVDTGLNRLGLSPPEIALLPKNFRPALVMSHFVSSEIPGDPITLRQIATFRAVREMIPDVPASLCNSSGLFLSALKDIAFDMVRPGYALYGGNPTPGAANPMREVVKLEARLIQLREVESGVSVGYNAQWHTTRPSLIATVSLGYADGYLRSGGATAQHVGGKAIVNGVECALAGRISMDLITIDVTDAPGVQRGDWALLVGGGLALDDVAHRLETNGYEILTSLGRRHERVYLSS</sequence>
<dbReference type="EC" id="5.1.1.1" evidence="4 7"/>
<feature type="binding site" evidence="7 9">
    <location>
        <position position="300"/>
    </location>
    <ligand>
        <name>substrate</name>
    </ligand>
</feature>
<dbReference type="Pfam" id="PF01168">
    <property type="entry name" value="Ala_racemase_N"/>
    <property type="match status" value="1"/>
</dbReference>
<dbReference type="GO" id="GO:0005829">
    <property type="term" value="C:cytosol"/>
    <property type="evidence" value="ECO:0007669"/>
    <property type="project" value="TreeGrafter"/>
</dbReference>
<evidence type="ECO:0000256" key="8">
    <source>
        <dbReference type="PIRSR" id="PIRSR600821-50"/>
    </source>
</evidence>